<dbReference type="InterPro" id="IPR000182">
    <property type="entry name" value="GNAT_dom"/>
</dbReference>
<accession>A0ABW1SVP6</accession>
<dbReference type="InterPro" id="IPR051908">
    <property type="entry name" value="Ribosomal_N-acetyltransferase"/>
</dbReference>
<dbReference type="PANTHER" id="PTHR43441">
    <property type="entry name" value="RIBOSOMAL-PROTEIN-SERINE ACETYLTRANSFERASE"/>
    <property type="match status" value="1"/>
</dbReference>
<proteinExistence type="predicted"/>
<keyword evidence="2" id="KW-0808">Transferase</keyword>
<dbReference type="RefSeq" id="WP_125694590.1">
    <property type="nucleotide sequence ID" value="NZ_JBHSSK010000030.1"/>
</dbReference>
<dbReference type="SUPFAM" id="SSF55729">
    <property type="entry name" value="Acyl-CoA N-acyltransferases (Nat)"/>
    <property type="match status" value="1"/>
</dbReference>
<dbReference type="EC" id="2.3.-.-" evidence="2"/>
<dbReference type="Gene3D" id="3.40.630.30">
    <property type="match status" value="1"/>
</dbReference>
<protein>
    <submittedName>
        <fullName evidence="2">GNAT family N-acetyltransferase</fullName>
        <ecNumber evidence="2">2.3.-.-</ecNumber>
    </submittedName>
</protein>
<dbReference type="Pfam" id="PF13302">
    <property type="entry name" value="Acetyltransf_3"/>
    <property type="match status" value="1"/>
</dbReference>
<sequence length="175" mass="19702">MQLSVTDNIYIETPAISDAAGLYPLIEQDRENLAKWLPWAATTQSVIDEAGFIRSCLQRIEDQQLWLGVIWVDHHPAGMIDLHDFKDSHAAIGYWLDKDYRGQGVLAQSLAALEKFGFGRYRLHKISILAEPDNTASRAVAERANYHQDGTLREHIPHQDNFADAVVYSKLSGEA</sequence>
<reference evidence="3" key="1">
    <citation type="journal article" date="2019" name="Int. J. Syst. Evol. Microbiol.">
        <title>The Global Catalogue of Microorganisms (GCM) 10K type strain sequencing project: providing services to taxonomists for standard genome sequencing and annotation.</title>
        <authorList>
            <consortium name="The Broad Institute Genomics Platform"/>
            <consortium name="The Broad Institute Genome Sequencing Center for Infectious Disease"/>
            <person name="Wu L."/>
            <person name="Ma J."/>
        </authorList>
    </citation>
    <scope>NUCLEOTIDE SEQUENCE [LARGE SCALE GENOMIC DNA]</scope>
    <source>
        <strain evidence="3">CCM 8905</strain>
    </source>
</reference>
<evidence type="ECO:0000259" key="1">
    <source>
        <dbReference type="PROSITE" id="PS51186"/>
    </source>
</evidence>
<dbReference type="Proteomes" id="UP001596254">
    <property type="component" value="Unassembled WGS sequence"/>
</dbReference>
<feature type="domain" description="N-acetyltransferase" evidence="1">
    <location>
        <begin position="20"/>
        <end position="173"/>
    </location>
</feature>
<dbReference type="GO" id="GO:0016746">
    <property type="term" value="F:acyltransferase activity"/>
    <property type="evidence" value="ECO:0007669"/>
    <property type="project" value="UniProtKB-KW"/>
</dbReference>
<dbReference type="EMBL" id="JBHSSK010000030">
    <property type="protein sequence ID" value="MFC6208138.1"/>
    <property type="molecule type" value="Genomic_DNA"/>
</dbReference>
<dbReference type="PANTHER" id="PTHR43441:SF11">
    <property type="entry name" value="RIBOSOMAL-PROTEIN-SERINE ACETYLTRANSFERASE"/>
    <property type="match status" value="1"/>
</dbReference>
<keyword evidence="3" id="KW-1185">Reference proteome</keyword>
<evidence type="ECO:0000313" key="2">
    <source>
        <dbReference type="EMBL" id="MFC6208138.1"/>
    </source>
</evidence>
<evidence type="ECO:0000313" key="3">
    <source>
        <dbReference type="Proteomes" id="UP001596254"/>
    </source>
</evidence>
<keyword evidence="2" id="KW-0012">Acyltransferase</keyword>
<dbReference type="PROSITE" id="PS51186">
    <property type="entry name" value="GNAT"/>
    <property type="match status" value="1"/>
</dbReference>
<name>A0ABW1SVP6_9LACO</name>
<dbReference type="InterPro" id="IPR016181">
    <property type="entry name" value="Acyl_CoA_acyltransferase"/>
</dbReference>
<gene>
    <name evidence="2" type="ORF">ACFP1G_11755</name>
</gene>
<comment type="caution">
    <text evidence="2">The sequence shown here is derived from an EMBL/GenBank/DDBJ whole genome shotgun (WGS) entry which is preliminary data.</text>
</comment>
<organism evidence="2 3">
    <name type="scientific">Levilactobacillus tongjiangensis</name>
    <dbReference type="NCBI Taxonomy" id="2486023"/>
    <lineage>
        <taxon>Bacteria</taxon>
        <taxon>Bacillati</taxon>
        <taxon>Bacillota</taxon>
        <taxon>Bacilli</taxon>
        <taxon>Lactobacillales</taxon>
        <taxon>Lactobacillaceae</taxon>
        <taxon>Levilactobacillus</taxon>
    </lineage>
</organism>